<dbReference type="Gene3D" id="1.25.40.10">
    <property type="entry name" value="Tetratricopeptide repeat domain"/>
    <property type="match status" value="1"/>
</dbReference>
<keyword evidence="1" id="KW-0802">TPR repeat</keyword>
<dbReference type="PANTHER" id="PTHR44395">
    <property type="match status" value="1"/>
</dbReference>
<dbReference type="CDD" id="cd00118">
    <property type="entry name" value="LysM"/>
    <property type="match status" value="1"/>
</dbReference>
<gene>
    <name evidence="4" type="primary">pilW</name>
    <name evidence="4" type="ORF">RS130_11125</name>
</gene>
<dbReference type="InterPro" id="IPR036779">
    <property type="entry name" value="LysM_dom_sf"/>
</dbReference>
<dbReference type="EMBL" id="JAWDIO010000002">
    <property type="protein sequence ID" value="MDU0354410.1"/>
    <property type="molecule type" value="Genomic_DNA"/>
</dbReference>
<dbReference type="InterPro" id="IPR013360">
    <property type="entry name" value="Pilus_4_PilW"/>
</dbReference>
<evidence type="ECO:0000256" key="2">
    <source>
        <dbReference type="SAM" id="MobiDB-lite"/>
    </source>
</evidence>
<protein>
    <submittedName>
        <fullName evidence="4">Type IV pilus biogenesis/stability protein PilW</fullName>
    </submittedName>
</protein>
<dbReference type="RefSeq" id="WP_316026012.1">
    <property type="nucleotide sequence ID" value="NZ_JAWDIO010000002.1"/>
</dbReference>
<dbReference type="SUPFAM" id="SSF54106">
    <property type="entry name" value="LysM domain"/>
    <property type="match status" value="1"/>
</dbReference>
<dbReference type="InterPro" id="IPR019734">
    <property type="entry name" value="TPR_rpt"/>
</dbReference>
<dbReference type="PROSITE" id="PS50005">
    <property type="entry name" value="TPR"/>
    <property type="match status" value="2"/>
</dbReference>
<proteinExistence type="predicted"/>
<evidence type="ECO:0000313" key="4">
    <source>
        <dbReference type="EMBL" id="MDU0354410.1"/>
    </source>
</evidence>
<accession>A0ABU3SWN3</accession>
<organism evidence="4 5">
    <name type="scientific">Paraglaciecola aquimarina</name>
    <dbReference type="NCBI Taxonomy" id="1235557"/>
    <lineage>
        <taxon>Bacteria</taxon>
        <taxon>Pseudomonadati</taxon>
        <taxon>Pseudomonadota</taxon>
        <taxon>Gammaproteobacteria</taxon>
        <taxon>Alteromonadales</taxon>
        <taxon>Alteromonadaceae</taxon>
        <taxon>Paraglaciecola</taxon>
    </lineage>
</organism>
<feature type="repeat" description="TPR" evidence="1">
    <location>
        <begin position="71"/>
        <end position="104"/>
    </location>
</feature>
<reference evidence="4 5" key="1">
    <citation type="submission" date="2023-10" db="EMBL/GenBank/DDBJ databases">
        <title>Glaciecola aquimarina strain GGW-M5 nov., isolated from a coastal seawater.</title>
        <authorList>
            <person name="Bayburt H."/>
            <person name="Kim J.M."/>
            <person name="Choi B.J."/>
            <person name="Jeon C.O."/>
        </authorList>
    </citation>
    <scope>NUCLEOTIDE SEQUENCE [LARGE SCALE GENOMIC DNA]</scope>
    <source>
        <strain evidence="4 5">KCTC 32108</strain>
    </source>
</reference>
<feature type="repeat" description="TPR" evidence="1">
    <location>
        <begin position="37"/>
        <end position="70"/>
    </location>
</feature>
<keyword evidence="5" id="KW-1185">Reference proteome</keyword>
<dbReference type="Proteomes" id="UP001247805">
    <property type="component" value="Unassembled WGS sequence"/>
</dbReference>
<comment type="caution">
    <text evidence="4">The sequence shown here is derived from an EMBL/GenBank/DDBJ whole genome shotgun (WGS) entry which is preliminary data.</text>
</comment>
<dbReference type="InterPro" id="IPR011990">
    <property type="entry name" value="TPR-like_helical_dom_sf"/>
</dbReference>
<feature type="region of interest" description="Disordered" evidence="2">
    <location>
        <begin position="265"/>
        <end position="294"/>
    </location>
</feature>
<evidence type="ECO:0000313" key="5">
    <source>
        <dbReference type="Proteomes" id="UP001247805"/>
    </source>
</evidence>
<sequence length="370" mass="41549">MFKLNGIFCLLALLFHGCSSQNSWYSAANEFDQVKAAETRVSLGLSYLKAGQYSQAKFNLDKAFEFAPSSAEVNYALAYYYQQVEEREQAESKYRLAMDLDPENANISNSYGAFLCAQGQYQAAKPYFLKAINSRQYTASAETYENLALCSQSAGYPNEMIGYLHSAVNHDPSRSQSVILLVEALIDAQQWQEARDVLRRYEKVAQVSPQSLLLAIEIEKSSGNKSAEKDYTDMLIKVYPLHPEVIALVKENKTQIQQSRRLKKQVNVQQTHENEVQQALTPSSKNASAIDDVSAAEENSSSLASINGSKSQLPRYHVVSEGENLFRISLMYNIKLQRLRDWNNLSNSSAIYNGMKLTLNPLILTSKVKV</sequence>
<evidence type="ECO:0000256" key="1">
    <source>
        <dbReference type="PROSITE-ProRule" id="PRU00339"/>
    </source>
</evidence>
<dbReference type="PROSITE" id="PS51782">
    <property type="entry name" value="LYSM"/>
    <property type="match status" value="1"/>
</dbReference>
<dbReference type="NCBIfam" id="TIGR02521">
    <property type="entry name" value="type_IV_pilW"/>
    <property type="match status" value="1"/>
</dbReference>
<feature type="compositionally biased region" description="Polar residues" evidence="2">
    <location>
        <begin position="266"/>
        <end position="287"/>
    </location>
</feature>
<dbReference type="Pfam" id="PF01476">
    <property type="entry name" value="LysM"/>
    <property type="match status" value="1"/>
</dbReference>
<dbReference type="SUPFAM" id="SSF48452">
    <property type="entry name" value="TPR-like"/>
    <property type="match status" value="1"/>
</dbReference>
<dbReference type="SMART" id="SM00028">
    <property type="entry name" value="TPR"/>
    <property type="match status" value="4"/>
</dbReference>
<dbReference type="Gene3D" id="3.10.350.10">
    <property type="entry name" value="LysM domain"/>
    <property type="match status" value="1"/>
</dbReference>
<evidence type="ECO:0000259" key="3">
    <source>
        <dbReference type="PROSITE" id="PS51782"/>
    </source>
</evidence>
<dbReference type="InterPro" id="IPR018392">
    <property type="entry name" value="LysM"/>
</dbReference>
<name>A0ABU3SWN3_9ALTE</name>
<feature type="domain" description="LysM" evidence="3">
    <location>
        <begin position="315"/>
        <end position="359"/>
    </location>
</feature>
<dbReference type="PANTHER" id="PTHR44395:SF1">
    <property type="entry name" value="PROTEIN O-MANNOSYL-TRANSFERASE TMTC3"/>
    <property type="match status" value="1"/>
</dbReference>
<dbReference type="Pfam" id="PF13181">
    <property type="entry name" value="TPR_8"/>
    <property type="match status" value="2"/>
</dbReference>
<dbReference type="SMART" id="SM00257">
    <property type="entry name" value="LysM"/>
    <property type="match status" value="1"/>
</dbReference>